<keyword evidence="5 8" id="KW-0812">Transmembrane</keyword>
<dbReference type="InterPro" id="IPR011606">
    <property type="entry name" value="Brnchd-chn_aa_trnsp_permease"/>
</dbReference>
<reference evidence="9 10" key="1">
    <citation type="submission" date="2018-10" db="EMBL/GenBank/DDBJ databases">
        <title>Genomic Encyclopedia of Archaeal and Bacterial Type Strains, Phase II (KMG-II): from individual species to whole genera.</title>
        <authorList>
            <person name="Goeker M."/>
        </authorList>
    </citation>
    <scope>NUCLEOTIDE SEQUENCE [LARGE SCALE GENOMIC DNA]</scope>
    <source>
        <strain evidence="9 10">DSM 25217</strain>
    </source>
</reference>
<dbReference type="Pfam" id="PF03591">
    <property type="entry name" value="AzlC"/>
    <property type="match status" value="1"/>
</dbReference>
<dbReference type="AlphaFoldDB" id="A0A3M0CP62"/>
<accession>A0A3M0CP62</accession>
<dbReference type="FunCoup" id="A0A3M0CP62">
    <property type="interactions" value="109"/>
</dbReference>
<evidence type="ECO:0000313" key="10">
    <source>
        <dbReference type="Proteomes" id="UP000271227"/>
    </source>
</evidence>
<evidence type="ECO:0000256" key="4">
    <source>
        <dbReference type="ARBA" id="ARBA00022475"/>
    </source>
</evidence>
<name>A0A3M0CP62_9PROT</name>
<keyword evidence="10" id="KW-1185">Reference proteome</keyword>
<evidence type="ECO:0000256" key="2">
    <source>
        <dbReference type="ARBA" id="ARBA00010735"/>
    </source>
</evidence>
<dbReference type="InParanoid" id="A0A3M0CP62"/>
<gene>
    <name evidence="9" type="ORF">BXY39_1315</name>
</gene>
<keyword evidence="3" id="KW-0813">Transport</keyword>
<dbReference type="EMBL" id="REFR01000010">
    <property type="protein sequence ID" value="RMB08679.1"/>
    <property type="molecule type" value="Genomic_DNA"/>
</dbReference>
<dbReference type="GO" id="GO:1903785">
    <property type="term" value="P:L-valine transmembrane transport"/>
    <property type="evidence" value="ECO:0007669"/>
    <property type="project" value="TreeGrafter"/>
</dbReference>
<feature type="transmembrane region" description="Helical" evidence="8">
    <location>
        <begin position="87"/>
        <end position="109"/>
    </location>
</feature>
<dbReference type="Proteomes" id="UP000271227">
    <property type="component" value="Unassembled WGS sequence"/>
</dbReference>
<evidence type="ECO:0000256" key="3">
    <source>
        <dbReference type="ARBA" id="ARBA00022448"/>
    </source>
</evidence>
<feature type="transmembrane region" description="Helical" evidence="8">
    <location>
        <begin position="177"/>
        <end position="195"/>
    </location>
</feature>
<dbReference type="PANTHER" id="PTHR34979:SF1">
    <property type="entry name" value="INNER MEMBRANE PROTEIN YGAZ"/>
    <property type="match status" value="1"/>
</dbReference>
<evidence type="ECO:0000256" key="6">
    <source>
        <dbReference type="ARBA" id="ARBA00022989"/>
    </source>
</evidence>
<feature type="transmembrane region" description="Helical" evidence="8">
    <location>
        <begin position="30"/>
        <end position="49"/>
    </location>
</feature>
<dbReference type="PANTHER" id="PTHR34979">
    <property type="entry name" value="INNER MEMBRANE PROTEIN YGAZ"/>
    <property type="match status" value="1"/>
</dbReference>
<feature type="transmembrane region" description="Helical" evidence="8">
    <location>
        <begin position="55"/>
        <end position="75"/>
    </location>
</feature>
<evidence type="ECO:0000256" key="5">
    <source>
        <dbReference type="ARBA" id="ARBA00022692"/>
    </source>
</evidence>
<sequence length="241" mass="25040">MVSIRRKPDQACGAPVVLTMDGIVKGMRRTFPVAVFVVPFGIAFGAAAVESGLSVLQAIAMSAVAFSGAAQFAVLDFWPRPTAFGSLALVALALNARHVIMGAVLSPWINRLPLPRRILVLNYLSDVNFADSQPAFKAGARDAGILLGGGLVLWANWVLGTGIGAAAGSLIGDPARFGIDVVMVCFFATVVTGHLRRRSTLPPLIVAAGIAALSVDWLPTGWNVILAALAGGLAAVVFRGR</sequence>
<proteinExistence type="inferred from homology"/>
<comment type="similarity">
    <text evidence="2">Belongs to the AzlC family.</text>
</comment>
<evidence type="ECO:0000256" key="1">
    <source>
        <dbReference type="ARBA" id="ARBA00004651"/>
    </source>
</evidence>
<dbReference type="GO" id="GO:0005886">
    <property type="term" value="C:plasma membrane"/>
    <property type="evidence" value="ECO:0007669"/>
    <property type="project" value="UniProtKB-SubCell"/>
</dbReference>
<protein>
    <submittedName>
        <fullName evidence="9">Putative branched-subunit amino acid permease</fullName>
    </submittedName>
</protein>
<keyword evidence="4" id="KW-1003">Cell membrane</keyword>
<comment type="subcellular location">
    <subcellularLocation>
        <location evidence="1">Cell membrane</location>
        <topology evidence="1">Multi-pass membrane protein</topology>
    </subcellularLocation>
</comment>
<feature type="transmembrane region" description="Helical" evidence="8">
    <location>
        <begin position="143"/>
        <end position="165"/>
    </location>
</feature>
<keyword evidence="7 8" id="KW-0472">Membrane</keyword>
<comment type="caution">
    <text evidence="9">The sequence shown here is derived from an EMBL/GenBank/DDBJ whole genome shotgun (WGS) entry which is preliminary data.</text>
</comment>
<evidence type="ECO:0000256" key="8">
    <source>
        <dbReference type="SAM" id="Phobius"/>
    </source>
</evidence>
<dbReference type="OrthoDB" id="9803444at2"/>
<evidence type="ECO:0000256" key="7">
    <source>
        <dbReference type="ARBA" id="ARBA00023136"/>
    </source>
</evidence>
<feature type="transmembrane region" description="Helical" evidence="8">
    <location>
        <begin position="220"/>
        <end position="238"/>
    </location>
</feature>
<organism evidence="9 10">
    <name type="scientific">Eilatimonas milleporae</name>
    <dbReference type="NCBI Taxonomy" id="911205"/>
    <lineage>
        <taxon>Bacteria</taxon>
        <taxon>Pseudomonadati</taxon>
        <taxon>Pseudomonadota</taxon>
        <taxon>Alphaproteobacteria</taxon>
        <taxon>Kordiimonadales</taxon>
        <taxon>Kordiimonadaceae</taxon>
        <taxon>Eilatimonas</taxon>
    </lineage>
</organism>
<keyword evidence="6 8" id="KW-1133">Transmembrane helix</keyword>
<evidence type="ECO:0000313" key="9">
    <source>
        <dbReference type="EMBL" id="RMB08679.1"/>
    </source>
</evidence>